<reference evidence="2 3" key="1">
    <citation type="submission" date="2019-08" db="EMBL/GenBank/DDBJ databases">
        <title>The genome of the soybean aphid Biotype 1, its phylome, world population structure and adaptation to the North American continent.</title>
        <authorList>
            <person name="Giordano R."/>
            <person name="Donthu R.K."/>
            <person name="Hernandez A.G."/>
            <person name="Wright C.L."/>
            <person name="Zimin A.V."/>
        </authorList>
    </citation>
    <scope>NUCLEOTIDE SEQUENCE [LARGE SCALE GENOMIC DNA]</scope>
    <source>
        <tissue evidence="2">Whole aphids</tissue>
    </source>
</reference>
<feature type="transmembrane region" description="Helical" evidence="1">
    <location>
        <begin position="40"/>
        <end position="61"/>
    </location>
</feature>
<dbReference type="Proteomes" id="UP000475862">
    <property type="component" value="Unassembled WGS sequence"/>
</dbReference>
<keyword evidence="1" id="KW-0812">Transmembrane</keyword>
<dbReference type="EMBL" id="VYZN01000042">
    <property type="protein sequence ID" value="KAE9530618.1"/>
    <property type="molecule type" value="Genomic_DNA"/>
</dbReference>
<gene>
    <name evidence="2" type="ORF">AGLY_011080</name>
</gene>
<organism evidence="2 3">
    <name type="scientific">Aphis glycines</name>
    <name type="common">Soybean aphid</name>
    <dbReference type="NCBI Taxonomy" id="307491"/>
    <lineage>
        <taxon>Eukaryota</taxon>
        <taxon>Metazoa</taxon>
        <taxon>Ecdysozoa</taxon>
        <taxon>Arthropoda</taxon>
        <taxon>Hexapoda</taxon>
        <taxon>Insecta</taxon>
        <taxon>Pterygota</taxon>
        <taxon>Neoptera</taxon>
        <taxon>Paraneoptera</taxon>
        <taxon>Hemiptera</taxon>
        <taxon>Sternorrhyncha</taxon>
        <taxon>Aphidomorpha</taxon>
        <taxon>Aphidoidea</taxon>
        <taxon>Aphididae</taxon>
        <taxon>Aphidini</taxon>
        <taxon>Aphis</taxon>
        <taxon>Aphis</taxon>
    </lineage>
</organism>
<sequence length="328" mass="37889">MLYNKIKYIVSTEFNNFKHNQPDFTLTLPISYAHYIFKKYIIFLIDMTPQFIFILTCYANIAKLQNYLITELQLKASKLILLIITQFQPKGISSKVLKIICMERITPGNNQLITLRLKCGNKILEVLNAPISVGQLFSKHLTVLVNLPTNELLNFCFFWFFSISGNIFKSKINNHVLFPWREKQISYDGWFTYSIKPFLGTQCWYWSSSIRIQVMLILYGNKIPDDESILTRCKGSDKSVWFQIAICLSEYVEKPVVVANLVPSLLNANECTISGWQSISSEQEAIILSLNGFHFTSKTGPLWPVTLLCLSRVPIMQLILYERHKEGK</sequence>
<comment type="caution">
    <text evidence="2">The sequence shown here is derived from an EMBL/GenBank/DDBJ whole genome shotgun (WGS) entry which is preliminary data.</text>
</comment>
<protein>
    <submittedName>
        <fullName evidence="2">Uncharacterized protein</fullName>
    </submittedName>
</protein>
<dbReference type="AlphaFoldDB" id="A0A6G0TD14"/>
<keyword evidence="3" id="KW-1185">Reference proteome</keyword>
<proteinExistence type="predicted"/>
<evidence type="ECO:0000256" key="1">
    <source>
        <dbReference type="SAM" id="Phobius"/>
    </source>
</evidence>
<name>A0A6G0TD14_APHGL</name>
<evidence type="ECO:0000313" key="3">
    <source>
        <dbReference type="Proteomes" id="UP000475862"/>
    </source>
</evidence>
<evidence type="ECO:0000313" key="2">
    <source>
        <dbReference type="EMBL" id="KAE9530618.1"/>
    </source>
</evidence>
<accession>A0A6G0TD14</accession>
<keyword evidence="1" id="KW-1133">Transmembrane helix</keyword>
<keyword evidence="1" id="KW-0472">Membrane</keyword>